<evidence type="ECO:0000313" key="10">
    <source>
        <dbReference type="Proteomes" id="UP000663845"/>
    </source>
</evidence>
<proteinExistence type="predicted"/>
<keyword evidence="2 6" id="KW-0812">Transmembrane</keyword>
<dbReference type="InterPro" id="IPR046964">
    <property type="entry name" value="RTN1-4"/>
</dbReference>
<dbReference type="AlphaFoldDB" id="A0A813W7R1"/>
<evidence type="ECO:0000256" key="1">
    <source>
        <dbReference type="ARBA" id="ARBA00004477"/>
    </source>
</evidence>
<dbReference type="GO" id="GO:0030424">
    <property type="term" value="C:axon"/>
    <property type="evidence" value="ECO:0007669"/>
    <property type="project" value="TreeGrafter"/>
</dbReference>
<evidence type="ECO:0000256" key="7">
    <source>
        <dbReference type="SAM" id="MobiDB-lite"/>
    </source>
</evidence>
<dbReference type="PANTHER" id="PTHR45799:SF2">
    <property type="entry name" value="RETICULON-LIKE PROTEIN"/>
    <property type="match status" value="1"/>
</dbReference>
<feature type="transmembrane region" description="Helical" evidence="6">
    <location>
        <begin position="274"/>
        <end position="295"/>
    </location>
</feature>
<keyword evidence="5 6" id="KW-0472">Membrane</keyword>
<name>A0A813W7R1_9BILA</name>
<protein>
    <recommendedName>
        <fullName evidence="6">Reticulon-like protein</fullName>
    </recommendedName>
</protein>
<evidence type="ECO:0000256" key="4">
    <source>
        <dbReference type="ARBA" id="ARBA00022989"/>
    </source>
</evidence>
<keyword evidence="3 6" id="KW-0256">Endoplasmic reticulum</keyword>
<evidence type="ECO:0000256" key="2">
    <source>
        <dbReference type="ARBA" id="ARBA00022692"/>
    </source>
</evidence>
<evidence type="ECO:0000313" key="9">
    <source>
        <dbReference type="EMBL" id="CAF0848304.1"/>
    </source>
</evidence>
<feature type="domain" description="Reticulon" evidence="8">
    <location>
        <begin position="115"/>
        <end position="328"/>
    </location>
</feature>
<evidence type="ECO:0000259" key="8">
    <source>
        <dbReference type="PROSITE" id="PS50845"/>
    </source>
</evidence>
<sequence length="328" mass="37413">MDSQSHEIDSTTEQLHKTTYDDVIPPRYDTNETPTINSTNPDYNPPSTPTVHHMETNNPVVDSLNKGKTEFKRAQQQTEDIITKTKRIVKQHWDQTRHSLVQVQKKVNEMMPKEGNNLIYWRNPIQSGIVFGLSLSVIITFMFLSSLAAVSFWLLAFLVVIGLYKMYNYVMATFVGRVQDDIFDSIFPSDVTISERQAQAIAHAIHLIQHFSIFPSDVTISERQAQAIAHAIHVNGTKLLRHARNIFLWNNLVNSTLFGLVLFVFFYIGLSMNALTFTLVGLIFVFTVPKIYQVYQVPIDRTAKMILDQINQLLAKVTSKLPNKSKKA</sequence>
<evidence type="ECO:0000256" key="3">
    <source>
        <dbReference type="ARBA" id="ARBA00022824"/>
    </source>
</evidence>
<accession>A0A813W7R1</accession>
<dbReference type="Proteomes" id="UP000663845">
    <property type="component" value="Unassembled WGS sequence"/>
</dbReference>
<reference evidence="9" key="1">
    <citation type="submission" date="2021-02" db="EMBL/GenBank/DDBJ databases">
        <authorList>
            <person name="Nowell W R."/>
        </authorList>
    </citation>
    <scope>NUCLEOTIDE SEQUENCE</scope>
</reference>
<feature type="compositionally biased region" description="Polar residues" evidence="7">
    <location>
        <begin position="31"/>
        <end position="42"/>
    </location>
</feature>
<dbReference type="PROSITE" id="PS50845">
    <property type="entry name" value="RETICULON"/>
    <property type="match status" value="1"/>
</dbReference>
<feature type="transmembrane region" description="Helical" evidence="6">
    <location>
        <begin position="125"/>
        <end position="144"/>
    </location>
</feature>
<dbReference type="PANTHER" id="PTHR45799">
    <property type="entry name" value="RETICULON-LIKE PROTEIN"/>
    <property type="match status" value="1"/>
</dbReference>
<organism evidence="9 10">
    <name type="scientific">Adineta steineri</name>
    <dbReference type="NCBI Taxonomy" id="433720"/>
    <lineage>
        <taxon>Eukaryota</taxon>
        <taxon>Metazoa</taxon>
        <taxon>Spiralia</taxon>
        <taxon>Gnathifera</taxon>
        <taxon>Rotifera</taxon>
        <taxon>Eurotatoria</taxon>
        <taxon>Bdelloidea</taxon>
        <taxon>Adinetida</taxon>
        <taxon>Adinetidae</taxon>
        <taxon>Adineta</taxon>
    </lineage>
</organism>
<keyword evidence="4 6" id="KW-1133">Transmembrane helix</keyword>
<feature type="compositionally biased region" description="Basic and acidic residues" evidence="7">
    <location>
        <begin position="1"/>
        <end position="20"/>
    </location>
</feature>
<feature type="region of interest" description="Disordered" evidence="7">
    <location>
        <begin position="1"/>
        <end position="43"/>
    </location>
</feature>
<gene>
    <name evidence="9" type="ORF">JYZ213_LOCUS7755</name>
</gene>
<dbReference type="Pfam" id="PF02453">
    <property type="entry name" value="Reticulon"/>
    <property type="match status" value="1"/>
</dbReference>
<evidence type="ECO:0000256" key="5">
    <source>
        <dbReference type="ARBA" id="ARBA00023136"/>
    </source>
</evidence>
<feature type="transmembrane region" description="Helical" evidence="6">
    <location>
        <begin position="150"/>
        <end position="167"/>
    </location>
</feature>
<dbReference type="InterPro" id="IPR003388">
    <property type="entry name" value="Reticulon"/>
</dbReference>
<comment type="subcellular location">
    <subcellularLocation>
        <location evidence="1 6">Endoplasmic reticulum membrane</location>
        <topology evidence="1 6">Multi-pass membrane protein</topology>
    </subcellularLocation>
</comment>
<comment type="caution">
    <text evidence="9">The sequence shown here is derived from an EMBL/GenBank/DDBJ whole genome shotgun (WGS) entry which is preliminary data.</text>
</comment>
<dbReference type="GO" id="GO:0005789">
    <property type="term" value="C:endoplasmic reticulum membrane"/>
    <property type="evidence" value="ECO:0007669"/>
    <property type="project" value="UniProtKB-SubCell"/>
</dbReference>
<dbReference type="EMBL" id="CAJNOG010000051">
    <property type="protein sequence ID" value="CAF0848304.1"/>
    <property type="molecule type" value="Genomic_DNA"/>
</dbReference>
<feature type="transmembrane region" description="Helical" evidence="6">
    <location>
        <begin position="247"/>
        <end position="268"/>
    </location>
</feature>
<evidence type="ECO:0000256" key="6">
    <source>
        <dbReference type="RuleBase" id="RU363132"/>
    </source>
</evidence>